<comment type="caution">
    <text evidence="1">The sequence shown here is derived from an EMBL/GenBank/DDBJ whole genome shotgun (WGS) entry which is preliminary data.</text>
</comment>
<gene>
    <name evidence="1" type="ORF">BM221_002767</name>
</gene>
<evidence type="ECO:0000313" key="2">
    <source>
        <dbReference type="Proteomes" id="UP000235728"/>
    </source>
</evidence>
<dbReference type="Proteomes" id="UP000235728">
    <property type="component" value="Unassembled WGS sequence"/>
</dbReference>
<evidence type="ECO:0000313" key="1">
    <source>
        <dbReference type="EMBL" id="PMB70317.1"/>
    </source>
</evidence>
<proteinExistence type="predicted"/>
<dbReference type="EMBL" id="MRVG01000003">
    <property type="protein sequence ID" value="PMB70317.1"/>
    <property type="molecule type" value="Genomic_DNA"/>
</dbReference>
<organism evidence="1 2">
    <name type="scientific">Beauveria bassiana</name>
    <name type="common">White muscardine disease fungus</name>
    <name type="synonym">Tritirachium shiotae</name>
    <dbReference type="NCBI Taxonomy" id="176275"/>
    <lineage>
        <taxon>Eukaryota</taxon>
        <taxon>Fungi</taxon>
        <taxon>Dikarya</taxon>
        <taxon>Ascomycota</taxon>
        <taxon>Pezizomycotina</taxon>
        <taxon>Sordariomycetes</taxon>
        <taxon>Hypocreomycetidae</taxon>
        <taxon>Hypocreales</taxon>
        <taxon>Cordycipitaceae</taxon>
        <taxon>Beauveria</taxon>
    </lineage>
</organism>
<protein>
    <submittedName>
        <fullName evidence="1">Uncharacterized protein</fullName>
    </submittedName>
</protein>
<sequence length="74" mass="7672">MAGYLPAVLNAMDRVIPGVLVDSVTGPLNLSGWAAFATGDASSASIQARLMRALSSTRVVFSGFLTLEVQAMIS</sequence>
<name>A0A2N6NSS1_BEABA</name>
<dbReference type="AlphaFoldDB" id="A0A2N6NSS1"/>
<reference evidence="1 2" key="1">
    <citation type="journal article" date="2016" name="Appl. Microbiol. Biotechnol.">
        <title>Characterization of T-DNA insertion mutants with decreased virulence in the entomopathogenic fungus Beauveria bassiana JEF-007.</title>
        <authorList>
            <person name="Kim S."/>
            <person name="Lee S.J."/>
            <person name="Nai Y.S."/>
            <person name="Yu J.S."/>
            <person name="Lee M.R."/>
            <person name="Yang Y.T."/>
            <person name="Kim J.S."/>
        </authorList>
    </citation>
    <scope>NUCLEOTIDE SEQUENCE [LARGE SCALE GENOMIC DNA]</scope>
    <source>
        <strain evidence="1 2">JEF-007</strain>
    </source>
</reference>
<accession>A0A2N6NSS1</accession>